<dbReference type="AlphaFoldDB" id="A0A4C1XL54"/>
<reference evidence="1 2" key="1">
    <citation type="journal article" date="2019" name="Commun. Biol.">
        <title>The bagworm genome reveals a unique fibroin gene that provides high tensile strength.</title>
        <authorList>
            <person name="Kono N."/>
            <person name="Nakamura H."/>
            <person name="Ohtoshi R."/>
            <person name="Tomita M."/>
            <person name="Numata K."/>
            <person name="Arakawa K."/>
        </authorList>
    </citation>
    <scope>NUCLEOTIDE SEQUENCE [LARGE SCALE GENOMIC DNA]</scope>
</reference>
<dbReference type="STRING" id="151549.A0A4C1XL54"/>
<dbReference type="Proteomes" id="UP000299102">
    <property type="component" value="Unassembled WGS sequence"/>
</dbReference>
<evidence type="ECO:0000313" key="1">
    <source>
        <dbReference type="EMBL" id="GBP64178.1"/>
    </source>
</evidence>
<sequence>MHPMCIYCTSIGLNVALHVITFLIDRLESLNFLNMMSGHPHTHTHTRWRRRPTYRLDRSPRRGASGEGWTPVPSRVQPVLLRECPIIARGSNGIGEKRNITWGELQLLWTDRVSDQTLVSLRLYFLPENTPEGRNLHGEVDDKRCTNVPSFWLVGRVRGHISQTNPVALTRLDTFSKECVVSIPNCRIALKWAVK</sequence>
<protein>
    <submittedName>
        <fullName evidence="1">AT-rich interactive domain-containing protein 5B</fullName>
    </submittedName>
</protein>
<keyword evidence="2" id="KW-1185">Reference proteome</keyword>
<dbReference type="OrthoDB" id="1938591at2759"/>
<proteinExistence type="predicted"/>
<gene>
    <name evidence="1" type="primary">Arid5b</name>
    <name evidence="1" type="ORF">EVAR_35567_1</name>
</gene>
<evidence type="ECO:0000313" key="2">
    <source>
        <dbReference type="Proteomes" id="UP000299102"/>
    </source>
</evidence>
<organism evidence="1 2">
    <name type="scientific">Eumeta variegata</name>
    <name type="common">Bagworm moth</name>
    <name type="synonym">Eumeta japonica</name>
    <dbReference type="NCBI Taxonomy" id="151549"/>
    <lineage>
        <taxon>Eukaryota</taxon>
        <taxon>Metazoa</taxon>
        <taxon>Ecdysozoa</taxon>
        <taxon>Arthropoda</taxon>
        <taxon>Hexapoda</taxon>
        <taxon>Insecta</taxon>
        <taxon>Pterygota</taxon>
        <taxon>Neoptera</taxon>
        <taxon>Endopterygota</taxon>
        <taxon>Lepidoptera</taxon>
        <taxon>Glossata</taxon>
        <taxon>Ditrysia</taxon>
        <taxon>Tineoidea</taxon>
        <taxon>Psychidae</taxon>
        <taxon>Oiketicinae</taxon>
        <taxon>Eumeta</taxon>
    </lineage>
</organism>
<comment type="caution">
    <text evidence="1">The sequence shown here is derived from an EMBL/GenBank/DDBJ whole genome shotgun (WGS) entry which is preliminary data.</text>
</comment>
<accession>A0A4C1XL54</accession>
<name>A0A4C1XL54_EUMVA</name>
<dbReference type="EMBL" id="BGZK01000890">
    <property type="protein sequence ID" value="GBP64178.1"/>
    <property type="molecule type" value="Genomic_DNA"/>
</dbReference>